<name>A0AAV2F209_9ROSI</name>
<accession>A0AAV2F209</accession>
<dbReference type="InterPro" id="IPR025836">
    <property type="entry name" value="Zn_knuckle_CX2CX4HX4C"/>
</dbReference>
<evidence type="ECO:0000313" key="3">
    <source>
        <dbReference type="EMBL" id="CAL1392189.1"/>
    </source>
</evidence>
<evidence type="ECO:0000259" key="2">
    <source>
        <dbReference type="PROSITE" id="PS50158"/>
    </source>
</evidence>
<dbReference type="InterPro" id="IPR025558">
    <property type="entry name" value="DUF4283"/>
</dbReference>
<dbReference type="PANTHER" id="PTHR31286:SF180">
    <property type="entry name" value="OS10G0362600 PROTEIN"/>
    <property type="match status" value="1"/>
</dbReference>
<dbReference type="GO" id="GO:0008270">
    <property type="term" value="F:zinc ion binding"/>
    <property type="evidence" value="ECO:0007669"/>
    <property type="project" value="UniProtKB-KW"/>
</dbReference>
<protein>
    <recommendedName>
        <fullName evidence="2">CCHC-type domain-containing protein</fullName>
    </recommendedName>
</protein>
<gene>
    <name evidence="3" type="ORF">LTRI10_LOCUS32855</name>
</gene>
<dbReference type="PANTHER" id="PTHR31286">
    <property type="entry name" value="GLYCINE-RICH CELL WALL STRUCTURAL PROTEIN 1.8-LIKE"/>
    <property type="match status" value="1"/>
</dbReference>
<dbReference type="InterPro" id="IPR040256">
    <property type="entry name" value="At4g02000-like"/>
</dbReference>
<evidence type="ECO:0000313" key="4">
    <source>
        <dbReference type="Proteomes" id="UP001497516"/>
    </source>
</evidence>
<dbReference type="GO" id="GO:0003676">
    <property type="term" value="F:nucleic acid binding"/>
    <property type="evidence" value="ECO:0007669"/>
    <property type="project" value="InterPro"/>
</dbReference>
<keyword evidence="1" id="KW-0863">Zinc-finger</keyword>
<dbReference type="InterPro" id="IPR001878">
    <property type="entry name" value="Znf_CCHC"/>
</dbReference>
<keyword evidence="1" id="KW-0862">Zinc</keyword>
<keyword evidence="1" id="KW-0479">Metal-binding</keyword>
<keyword evidence="4" id="KW-1185">Reference proteome</keyword>
<dbReference type="Proteomes" id="UP001497516">
    <property type="component" value="Chromosome 6"/>
</dbReference>
<dbReference type="Pfam" id="PF14111">
    <property type="entry name" value="DUF4283"/>
    <property type="match status" value="1"/>
</dbReference>
<dbReference type="Pfam" id="PF14392">
    <property type="entry name" value="zf-CCHC_4"/>
    <property type="match status" value="1"/>
</dbReference>
<dbReference type="EMBL" id="OZ034819">
    <property type="protein sequence ID" value="CAL1392189.1"/>
    <property type="molecule type" value="Genomic_DNA"/>
</dbReference>
<dbReference type="AlphaFoldDB" id="A0AAV2F209"/>
<dbReference type="PROSITE" id="PS50158">
    <property type="entry name" value="ZF_CCHC"/>
    <property type="match status" value="1"/>
</dbReference>
<organism evidence="3 4">
    <name type="scientific">Linum trigynum</name>
    <dbReference type="NCBI Taxonomy" id="586398"/>
    <lineage>
        <taxon>Eukaryota</taxon>
        <taxon>Viridiplantae</taxon>
        <taxon>Streptophyta</taxon>
        <taxon>Embryophyta</taxon>
        <taxon>Tracheophyta</taxon>
        <taxon>Spermatophyta</taxon>
        <taxon>Magnoliopsida</taxon>
        <taxon>eudicotyledons</taxon>
        <taxon>Gunneridae</taxon>
        <taxon>Pentapetalae</taxon>
        <taxon>rosids</taxon>
        <taxon>fabids</taxon>
        <taxon>Malpighiales</taxon>
        <taxon>Linaceae</taxon>
        <taxon>Linum</taxon>
    </lineage>
</organism>
<reference evidence="3 4" key="1">
    <citation type="submission" date="2024-04" db="EMBL/GenBank/DDBJ databases">
        <authorList>
            <person name="Fracassetti M."/>
        </authorList>
    </citation>
    <scope>NUCLEOTIDE SEQUENCE [LARGE SCALE GENOMIC DNA]</scope>
</reference>
<sequence>MASPVEFTDEVLEAGLNKARLSLVGRLLCSSHPSRIRAQHMANNIWAKRAAVTVLDAGFRLFQFVFANQVDYNEALGKAPWFIQSKILTFKRWETPSEELFQELARVPYSVQLWNLPEEYRTVALGALLAARLGTVEDAAMYAVWESPGCVFRARVKIDVSAPLEHRLEARKRNPDGSAGPSFWVSLRYEGVKTVCYRCRRIGHNQHNCPFELIARDDGFGPEIIGNKTGPKINEFSYASV</sequence>
<evidence type="ECO:0000256" key="1">
    <source>
        <dbReference type="PROSITE-ProRule" id="PRU00047"/>
    </source>
</evidence>
<proteinExistence type="predicted"/>
<feature type="domain" description="CCHC-type" evidence="2">
    <location>
        <begin position="196"/>
        <end position="210"/>
    </location>
</feature>